<dbReference type="EMBL" id="JBHSNG010000002">
    <property type="protein sequence ID" value="MFC5580068.1"/>
    <property type="molecule type" value="Genomic_DNA"/>
</dbReference>
<reference evidence="2" key="1">
    <citation type="journal article" date="2019" name="Int. J. Syst. Evol. Microbiol.">
        <title>The Global Catalogue of Microorganisms (GCM) 10K type strain sequencing project: providing services to taxonomists for standard genome sequencing and annotation.</title>
        <authorList>
            <consortium name="The Broad Institute Genomics Platform"/>
            <consortium name="The Broad Institute Genome Sequencing Center for Infectious Disease"/>
            <person name="Wu L."/>
            <person name="Ma J."/>
        </authorList>
    </citation>
    <scope>NUCLEOTIDE SEQUENCE [LARGE SCALE GENOMIC DNA]</scope>
    <source>
        <strain evidence="2">CGMCC 1.13587</strain>
    </source>
</reference>
<dbReference type="Proteomes" id="UP001596111">
    <property type="component" value="Unassembled WGS sequence"/>
</dbReference>
<sequence>MPKTHSGHAVACLQVGALGIGEDHTMAAGRNLALWLIENGHVQHLFVEFPAPNYGQALNAAIQAAGTQPPPTRQTLAQQMNWENRHLPAIPLGEVMAEALLRGVTVHLADDSMQMVHPNRFARRHTTIQNVFRQVAGQVGTPSAAGAVGCLLLWGGAHFEGNHALDNYIINLPFVIMD</sequence>
<gene>
    <name evidence="1" type="ORF">ACFPPB_02895</name>
</gene>
<proteinExistence type="predicted"/>
<comment type="caution">
    <text evidence="1">The sequence shown here is derived from an EMBL/GenBank/DDBJ whole genome shotgun (WGS) entry which is preliminary data.</text>
</comment>
<dbReference type="RefSeq" id="WP_377324223.1">
    <property type="nucleotide sequence ID" value="NZ_JBHSNG010000002.1"/>
</dbReference>
<accession>A0ABW0ST58</accession>
<evidence type="ECO:0000313" key="1">
    <source>
        <dbReference type="EMBL" id="MFC5580068.1"/>
    </source>
</evidence>
<name>A0ABW0ST58_9GAMM</name>
<keyword evidence="2" id="KW-1185">Reference proteome</keyword>
<evidence type="ECO:0000313" key="2">
    <source>
        <dbReference type="Proteomes" id="UP001596111"/>
    </source>
</evidence>
<protein>
    <submittedName>
        <fullName evidence="1">Uncharacterized protein</fullName>
    </submittedName>
</protein>
<organism evidence="1 2">
    <name type="scientific">Rhodanobacter terrae</name>
    <dbReference type="NCBI Taxonomy" id="418647"/>
    <lineage>
        <taxon>Bacteria</taxon>
        <taxon>Pseudomonadati</taxon>
        <taxon>Pseudomonadota</taxon>
        <taxon>Gammaproteobacteria</taxon>
        <taxon>Lysobacterales</taxon>
        <taxon>Rhodanobacteraceae</taxon>
        <taxon>Rhodanobacter</taxon>
    </lineage>
</organism>